<reference evidence="1 2" key="1">
    <citation type="journal article" date="2013" name="Genome Announc.">
        <title>Genome Sequence of Sporolactobacillus laevolacticus DSM442, an Efficient Polymer-Grade D-Lactate Producer from Agricultural Waste Cottonseed as a Nitrogen Source.</title>
        <authorList>
            <person name="Wang H."/>
            <person name="Wang L."/>
            <person name="Ju J."/>
            <person name="Yu B."/>
            <person name="Ma Y."/>
        </authorList>
    </citation>
    <scope>NUCLEOTIDE SEQUENCE [LARGE SCALE GENOMIC DNA]</scope>
    <source>
        <strain evidence="1 2">DSM 442</strain>
    </source>
</reference>
<dbReference type="STRING" id="1395513.P343_01040"/>
<dbReference type="PATRIC" id="fig|1395513.3.peg.209"/>
<keyword evidence="2" id="KW-1185">Reference proteome</keyword>
<dbReference type="RefSeq" id="WP_023508527.1">
    <property type="nucleotide sequence ID" value="NZ_AWTC01000001.1"/>
</dbReference>
<accession>V6J3E5</accession>
<organism evidence="1 2">
    <name type="scientific">Sporolactobacillus laevolacticus DSM 442</name>
    <dbReference type="NCBI Taxonomy" id="1395513"/>
    <lineage>
        <taxon>Bacteria</taxon>
        <taxon>Bacillati</taxon>
        <taxon>Bacillota</taxon>
        <taxon>Bacilli</taxon>
        <taxon>Bacillales</taxon>
        <taxon>Sporolactobacillaceae</taxon>
        <taxon>Sporolactobacillus</taxon>
    </lineage>
</organism>
<name>V6J3E5_9BACL</name>
<evidence type="ECO:0000313" key="1">
    <source>
        <dbReference type="EMBL" id="EST13676.1"/>
    </source>
</evidence>
<proteinExistence type="predicted"/>
<gene>
    <name evidence="1" type="ORF">P343_01040</name>
</gene>
<dbReference type="EMBL" id="AWTC01000001">
    <property type="protein sequence ID" value="EST13676.1"/>
    <property type="molecule type" value="Genomic_DNA"/>
</dbReference>
<evidence type="ECO:0000313" key="2">
    <source>
        <dbReference type="Proteomes" id="UP000018296"/>
    </source>
</evidence>
<sequence length="50" mass="5925">MICFHIKKLAVTLEWKSTAVNRVLEVKREQYQKSVHEAILDQQCSRGFYV</sequence>
<comment type="caution">
    <text evidence="1">The sequence shown here is derived from an EMBL/GenBank/DDBJ whole genome shotgun (WGS) entry which is preliminary data.</text>
</comment>
<dbReference type="Proteomes" id="UP000018296">
    <property type="component" value="Unassembled WGS sequence"/>
</dbReference>
<dbReference type="AlphaFoldDB" id="V6J3E5"/>
<protein>
    <submittedName>
        <fullName evidence="1">Uncharacterized protein</fullName>
    </submittedName>
</protein>